<protein>
    <submittedName>
        <fullName evidence="1">Jg24201 protein</fullName>
    </submittedName>
</protein>
<dbReference type="AlphaFoldDB" id="A0A8S4R2G3"/>
<evidence type="ECO:0000313" key="1">
    <source>
        <dbReference type="EMBL" id="CAH2227499.1"/>
    </source>
</evidence>
<reference evidence="1" key="1">
    <citation type="submission" date="2022-03" db="EMBL/GenBank/DDBJ databases">
        <authorList>
            <person name="Lindestad O."/>
        </authorList>
    </citation>
    <scope>NUCLEOTIDE SEQUENCE</scope>
</reference>
<organism evidence="1 2">
    <name type="scientific">Pararge aegeria aegeria</name>
    <dbReference type="NCBI Taxonomy" id="348720"/>
    <lineage>
        <taxon>Eukaryota</taxon>
        <taxon>Metazoa</taxon>
        <taxon>Ecdysozoa</taxon>
        <taxon>Arthropoda</taxon>
        <taxon>Hexapoda</taxon>
        <taxon>Insecta</taxon>
        <taxon>Pterygota</taxon>
        <taxon>Neoptera</taxon>
        <taxon>Endopterygota</taxon>
        <taxon>Lepidoptera</taxon>
        <taxon>Glossata</taxon>
        <taxon>Ditrysia</taxon>
        <taxon>Papilionoidea</taxon>
        <taxon>Nymphalidae</taxon>
        <taxon>Satyrinae</taxon>
        <taxon>Satyrini</taxon>
        <taxon>Parargina</taxon>
        <taxon>Pararge</taxon>
    </lineage>
</organism>
<sequence>MSCAAVRILLLQKTTSEVYQMSRLDINKIKLANNPFLNDVLLQLKERKNIEPTHSTPSAVRRARTHTNRPITADTLIESMRWVPTATGRRAPAQVQGWRTHAQPLSESLAWQTLAWTPTTVHLRRVQ</sequence>
<evidence type="ECO:0000313" key="2">
    <source>
        <dbReference type="Proteomes" id="UP000838756"/>
    </source>
</evidence>
<name>A0A8S4R2G3_9NEOP</name>
<dbReference type="EMBL" id="CAKXAJ010023153">
    <property type="protein sequence ID" value="CAH2227499.1"/>
    <property type="molecule type" value="Genomic_DNA"/>
</dbReference>
<proteinExistence type="predicted"/>
<gene>
    <name evidence="1" type="primary">jg24201</name>
    <name evidence="1" type="ORF">PAEG_LOCUS7948</name>
</gene>
<accession>A0A8S4R2G3</accession>
<keyword evidence="2" id="KW-1185">Reference proteome</keyword>
<dbReference type="Proteomes" id="UP000838756">
    <property type="component" value="Unassembled WGS sequence"/>
</dbReference>
<comment type="caution">
    <text evidence="1">The sequence shown here is derived from an EMBL/GenBank/DDBJ whole genome shotgun (WGS) entry which is preliminary data.</text>
</comment>